<evidence type="ECO:0000313" key="1">
    <source>
        <dbReference type="EMBL" id="AUS92777.1"/>
    </source>
</evidence>
<dbReference type="Pfam" id="PF19552">
    <property type="entry name" value="DUF6075"/>
    <property type="match status" value="1"/>
</dbReference>
<evidence type="ECO:0000313" key="2">
    <source>
        <dbReference type="EMBL" id="AUS92823.1"/>
    </source>
</evidence>
<dbReference type="InterPro" id="IPR045721">
    <property type="entry name" value="DUF6075"/>
</dbReference>
<sequence length="127" mass="15049">MEFQYLSREHKQDFLEMRRNIPEYYRFNKEFLSVLYLISGNEELKQKVEPYFNGNSGMFDTEMFEEQDFSAGLSILAKLAVNLFNANEKINPLQLMILDDENFELAMNAIILRRQGISTEYKLSQKN</sequence>
<reference evidence="2" key="1">
    <citation type="submission" date="2017-09" db="EMBL/GenBank/DDBJ databases">
        <title>Sequences of three plasmids isolated from Bacillus glycinfermentans NCCP 15922.</title>
        <authorList>
            <person name="Yu W.-S."/>
            <person name="Do H.-N."/>
            <person name="Cheong H.-M."/>
            <person name="Hwang K.-J."/>
        </authorList>
    </citation>
    <scope>NUCLEOTIDE SEQUENCE</scope>
    <source>
        <strain evidence="2">KBN06P03352</strain>
        <plasmid evidence="2">unnamed1</plasmid>
    </source>
</reference>
<accession>A0A2I7ZJR9</accession>
<dbReference type="AlphaFoldDB" id="A0A2I7ZJR9"/>
<keyword evidence="2" id="KW-0614">Plasmid</keyword>
<dbReference type="RefSeq" id="WP_053071222.1">
    <property type="nucleotide sequence ID" value="NZ_JARRUA010000024.1"/>
</dbReference>
<organism evidence="2">
    <name type="scientific">Bacillus glycinifermentans</name>
    <dbReference type="NCBI Taxonomy" id="1664069"/>
    <lineage>
        <taxon>Bacteria</taxon>
        <taxon>Bacillati</taxon>
        <taxon>Bacillota</taxon>
        <taxon>Bacilli</taxon>
        <taxon>Bacillales</taxon>
        <taxon>Bacillaceae</taxon>
        <taxon>Bacillus</taxon>
    </lineage>
</organism>
<dbReference type="EMBL" id="MF996509">
    <property type="protein sequence ID" value="AUS92777.1"/>
    <property type="molecule type" value="Genomic_DNA"/>
</dbReference>
<protein>
    <submittedName>
        <fullName evidence="1">DNA primase</fullName>
    </submittedName>
</protein>
<name>A0A2I7ZJR9_9BACI</name>
<dbReference type="EMBL" id="MF996509">
    <property type="protein sequence ID" value="AUS92823.1"/>
    <property type="molecule type" value="Genomic_DNA"/>
</dbReference>
<geneLocation type="plasmid" evidence="2">
    <name>unnamed1</name>
</geneLocation>
<proteinExistence type="predicted"/>